<evidence type="ECO:0000259" key="6">
    <source>
        <dbReference type="PROSITE" id="PS51371"/>
    </source>
</evidence>
<feature type="compositionally biased region" description="Polar residues" evidence="5">
    <location>
        <begin position="1"/>
        <end position="11"/>
    </location>
</feature>
<dbReference type="SUPFAM" id="SSF56176">
    <property type="entry name" value="FAD-binding/transporter-associated domain-like"/>
    <property type="match status" value="1"/>
</dbReference>
<dbReference type="Gene3D" id="3.10.580.10">
    <property type="entry name" value="CBS-domain"/>
    <property type="match status" value="2"/>
</dbReference>
<reference evidence="7 8" key="1">
    <citation type="submission" date="2016-10" db="EMBL/GenBank/DDBJ databases">
        <authorList>
            <person name="de Groot N.N."/>
        </authorList>
    </citation>
    <scope>NUCLEOTIDE SEQUENCE [LARGE SCALE GENOMIC DNA]</scope>
    <source>
        <strain evidence="7 8">ATCC 35022</strain>
    </source>
</reference>
<dbReference type="STRING" id="665467.SAMN02982931_04002"/>
<feature type="compositionally biased region" description="Low complexity" evidence="5">
    <location>
        <begin position="359"/>
        <end position="368"/>
    </location>
</feature>
<dbReference type="PANTHER" id="PTHR22777:SF27">
    <property type="entry name" value="MAGNESIUM AND COBALT EFFLUX PROTEIN CORC"/>
    <property type="match status" value="1"/>
</dbReference>
<keyword evidence="2" id="KW-0677">Repeat</keyword>
<name>A0A1G6E0H4_9HYPH</name>
<accession>A0A1G6E0H4</accession>
<dbReference type="InterPro" id="IPR046342">
    <property type="entry name" value="CBS_dom_sf"/>
</dbReference>
<protein>
    <submittedName>
        <fullName evidence="7">CBS domain-containing protein</fullName>
    </submittedName>
</protein>
<dbReference type="InterPro" id="IPR000644">
    <property type="entry name" value="CBS_dom"/>
</dbReference>
<evidence type="ECO:0000256" key="5">
    <source>
        <dbReference type="SAM" id="MobiDB-lite"/>
    </source>
</evidence>
<evidence type="ECO:0000256" key="4">
    <source>
        <dbReference type="PROSITE-ProRule" id="PRU00703"/>
    </source>
</evidence>
<dbReference type="PROSITE" id="PS51371">
    <property type="entry name" value="CBS"/>
    <property type="match status" value="2"/>
</dbReference>
<evidence type="ECO:0000313" key="7">
    <source>
        <dbReference type="EMBL" id="SDB50924.1"/>
    </source>
</evidence>
<evidence type="ECO:0000313" key="8">
    <source>
        <dbReference type="Proteomes" id="UP000199071"/>
    </source>
</evidence>
<dbReference type="InterPro" id="IPR016169">
    <property type="entry name" value="FAD-bd_PCMH_sub2"/>
</dbReference>
<feature type="region of interest" description="Disordered" evidence="5">
    <location>
        <begin position="144"/>
        <end position="177"/>
    </location>
</feature>
<dbReference type="OrthoDB" id="9797674at2"/>
<keyword evidence="8" id="KW-1185">Reference proteome</keyword>
<evidence type="ECO:0000256" key="3">
    <source>
        <dbReference type="ARBA" id="ARBA00023122"/>
    </source>
</evidence>
<proteinExistence type="inferred from homology"/>
<feature type="domain" description="CBS" evidence="6">
    <location>
        <begin position="195"/>
        <end position="256"/>
    </location>
</feature>
<dbReference type="Pfam" id="PF03471">
    <property type="entry name" value="CorC_HlyC"/>
    <property type="match status" value="1"/>
</dbReference>
<feature type="compositionally biased region" description="Basic residues" evidence="5">
    <location>
        <begin position="347"/>
        <end position="358"/>
    </location>
</feature>
<dbReference type="RefSeq" id="WP_090879227.1">
    <property type="nucleotide sequence ID" value="NZ_FMXQ01000009.1"/>
</dbReference>
<dbReference type="InterPro" id="IPR005170">
    <property type="entry name" value="Transptr-assoc_dom"/>
</dbReference>
<dbReference type="InterPro" id="IPR036318">
    <property type="entry name" value="FAD-bd_PCMH-like_sf"/>
</dbReference>
<evidence type="ECO:0000256" key="1">
    <source>
        <dbReference type="ARBA" id="ARBA00006446"/>
    </source>
</evidence>
<dbReference type="AlphaFoldDB" id="A0A1G6E0H4"/>
<dbReference type="GO" id="GO:0050660">
    <property type="term" value="F:flavin adenine dinucleotide binding"/>
    <property type="evidence" value="ECO:0007669"/>
    <property type="project" value="InterPro"/>
</dbReference>
<dbReference type="Gene3D" id="3.30.465.10">
    <property type="match status" value="1"/>
</dbReference>
<feature type="region of interest" description="Disordered" evidence="5">
    <location>
        <begin position="1"/>
        <end position="29"/>
    </location>
</feature>
<dbReference type="EMBL" id="FMXQ01000009">
    <property type="protein sequence ID" value="SDB50924.1"/>
    <property type="molecule type" value="Genomic_DNA"/>
</dbReference>
<feature type="compositionally biased region" description="Gly residues" evidence="5">
    <location>
        <begin position="159"/>
        <end position="171"/>
    </location>
</feature>
<dbReference type="Proteomes" id="UP000199071">
    <property type="component" value="Unassembled WGS sequence"/>
</dbReference>
<dbReference type="CDD" id="cd04590">
    <property type="entry name" value="CBS_pair_CorC_HlyC_assoc"/>
    <property type="match status" value="1"/>
</dbReference>
<feature type="domain" description="CBS" evidence="6">
    <location>
        <begin position="86"/>
        <end position="145"/>
    </location>
</feature>
<sequence>MSTAETTTPNTDPVPEPDSSDTGGSPPEGWLERVKAAVGIRGASTMREEMVDALASDDAAAGFSPEERAMIANILRLREVRVDDVMVPRADIEAVEIGISLAGLLAAFQESGHSRMPVHRETLDDPVGLVHIKDLMRHVAQTAAVAPEPVEDSAPGSDNGHGNGIGNGNGRNGHPPAVFDLPRVDLTQSLADVDLVRNILFVPPSMPVTALLASMQGTRMQMALVIDEYGGTDGLVSLEDIIEMVVGDIEDEHDDEARAMIVPDGDGIFLADARADLDDVAAAIGAELAPGEDSEDVDTVGGLVFSLLGRIPVRGELVSAPGGFEFEILDADPRRIKRLRIYRRRTGAARPEPRRRIRTTPPESEAGD</sequence>
<comment type="similarity">
    <text evidence="1">Belongs to the UPF0053 family. Hemolysin C subfamily.</text>
</comment>
<feature type="region of interest" description="Disordered" evidence="5">
    <location>
        <begin position="347"/>
        <end position="368"/>
    </location>
</feature>
<dbReference type="SMART" id="SM01091">
    <property type="entry name" value="CorC_HlyC"/>
    <property type="match status" value="1"/>
</dbReference>
<gene>
    <name evidence="7" type="ORF">SAMN02982931_04002</name>
</gene>
<keyword evidence="3 4" id="KW-0129">CBS domain</keyword>
<dbReference type="Pfam" id="PF00571">
    <property type="entry name" value="CBS"/>
    <property type="match status" value="2"/>
</dbReference>
<dbReference type="SUPFAM" id="SSF54631">
    <property type="entry name" value="CBS-domain pair"/>
    <property type="match status" value="1"/>
</dbReference>
<dbReference type="GO" id="GO:0005886">
    <property type="term" value="C:plasma membrane"/>
    <property type="evidence" value="ECO:0007669"/>
    <property type="project" value="TreeGrafter"/>
</dbReference>
<dbReference type="InterPro" id="IPR044751">
    <property type="entry name" value="Ion_transp-like_CBS"/>
</dbReference>
<organism evidence="7 8">
    <name type="scientific">Bauldia litoralis</name>
    <dbReference type="NCBI Taxonomy" id="665467"/>
    <lineage>
        <taxon>Bacteria</taxon>
        <taxon>Pseudomonadati</taxon>
        <taxon>Pseudomonadota</taxon>
        <taxon>Alphaproteobacteria</taxon>
        <taxon>Hyphomicrobiales</taxon>
        <taxon>Kaistiaceae</taxon>
        <taxon>Bauldia</taxon>
    </lineage>
</organism>
<evidence type="ECO:0000256" key="2">
    <source>
        <dbReference type="ARBA" id="ARBA00022737"/>
    </source>
</evidence>
<dbReference type="PANTHER" id="PTHR22777">
    <property type="entry name" value="HEMOLYSIN-RELATED"/>
    <property type="match status" value="1"/>
</dbReference>